<evidence type="ECO:0008006" key="3">
    <source>
        <dbReference type="Google" id="ProtNLM"/>
    </source>
</evidence>
<dbReference type="KEGG" id="caj:CIG1485E_1646"/>
<organism evidence="1 2">
    <name type="scientific">Campylobacter iguaniorum</name>
    <dbReference type="NCBI Taxonomy" id="1244531"/>
    <lineage>
        <taxon>Bacteria</taxon>
        <taxon>Pseudomonadati</taxon>
        <taxon>Campylobacterota</taxon>
        <taxon>Epsilonproteobacteria</taxon>
        <taxon>Campylobacterales</taxon>
        <taxon>Campylobacteraceae</taxon>
        <taxon>Campylobacter</taxon>
    </lineage>
</organism>
<dbReference type="eggNOG" id="COG2968">
    <property type="taxonomic scope" value="Bacteria"/>
</dbReference>
<proteinExistence type="predicted"/>
<dbReference type="AlphaFoldDB" id="A0A076FB40"/>
<name>A0A076FB40_9BACT</name>
<dbReference type="HOGENOM" id="CLU_097837_0_0_7"/>
<gene>
    <name evidence="1" type="ORF">CIG1485E_1646</name>
</gene>
<dbReference type="EMBL" id="CP009043">
    <property type="protein sequence ID" value="AII15460.1"/>
    <property type="molecule type" value="Genomic_DNA"/>
</dbReference>
<protein>
    <recommendedName>
        <fullName evidence="3">DUF541 domain protein</fullName>
    </recommendedName>
</protein>
<accession>A0A076FB40</accession>
<evidence type="ECO:0000313" key="2">
    <source>
        <dbReference type="Proteomes" id="UP000028486"/>
    </source>
</evidence>
<dbReference type="PATRIC" id="fig|1244531.5.peg.1848"/>
<reference evidence="2" key="1">
    <citation type="journal article" date="2014" name="Genome Announc.">
        <title>Complete Genome Sequence of Campylobacter iguaniorum Strain 1485ET, Isolated from a Bearded Dragon (Pogona vitticeps).</title>
        <authorList>
            <person name="Gilbert M.J."/>
            <person name="Miller W.G."/>
            <person name="Yee E."/>
            <person name="Kik M."/>
            <person name="Wagenaar J.A."/>
            <person name="Duim B."/>
        </authorList>
    </citation>
    <scope>NUCLEOTIDE SEQUENCE [LARGE SCALE GENOMIC DNA]</scope>
    <source>
        <strain evidence="2">1485E</strain>
    </source>
</reference>
<dbReference type="OrthoDB" id="5360249at2"/>
<sequence>MKSFFTSLGTGIAFLLLFVAGAFFNEFITAQKVFDQNNEMTFSRQFDASSKMMPNLFVAEPKFSAKEALSTQINLDTKTKQEIANSFATITQKAQNSGICTGGSYSIEPNYSYENGKQSLSGQRLDAKLICSFKNDELKIYDELIKEIENIAANSEFIAVSTAVIRPSFAPESLQSSKENLYDEIIKNAIKYEKHYSEVSQKICKIKDINFFAPSISNLLKHNFAYSSDSVANIALSVAPALKEEDIQLNANVIYSCR</sequence>
<dbReference type="Proteomes" id="UP000028486">
    <property type="component" value="Chromosome"/>
</dbReference>
<keyword evidence="2" id="KW-1185">Reference proteome</keyword>
<evidence type="ECO:0000313" key="1">
    <source>
        <dbReference type="EMBL" id="AII15460.1"/>
    </source>
</evidence>
<dbReference type="RefSeq" id="WP_038455348.1">
    <property type="nucleotide sequence ID" value="NZ_CP009043.1"/>
</dbReference>